<reference evidence="5 6" key="1">
    <citation type="submission" date="2019-02" db="EMBL/GenBank/DDBJ databases">
        <title>Prokaryotic population dynamics and viral predation in marine succession experiment using metagenomics: the confinement effect.</title>
        <authorList>
            <person name="Haro-Moreno J.M."/>
            <person name="Rodriguez-Valera F."/>
            <person name="Lopez-Perez M."/>
        </authorList>
    </citation>
    <scope>NUCLEOTIDE SEQUENCE [LARGE SCALE GENOMIC DNA]</scope>
    <source>
        <strain evidence="5">MED-G158</strain>
    </source>
</reference>
<proteinExistence type="predicted"/>
<gene>
    <name evidence="5" type="ORF">EVA69_05420</name>
</gene>
<dbReference type="GO" id="GO:0005829">
    <property type="term" value="C:cytosol"/>
    <property type="evidence" value="ECO:0007669"/>
    <property type="project" value="TreeGrafter"/>
</dbReference>
<dbReference type="GO" id="GO:0006355">
    <property type="term" value="P:regulation of DNA-templated transcription"/>
    <property type="evidence" value="ECO:0007669"/>
    <property type="project" value="UniProtKB-ARBA"/>
</dbReference>
<dbReference type="PRINTS" id="PR00033">
    <property type="entry name" value="HTHASNC"/>
</dbReference>
<sequence>MDKPDQAILNLLQHDASLSVGEIAEQISISKSACWRRIQNLEQTGVIRERVALLDQTKVDLPLTVYVQLRTNQHNDAWADQFRRVTEKIDGVLEV</sequence>
<evidence type="ECO:0000256" key="3">
    <source>
        <dbReference type="ARBA" id="ARBA00023163"/>
    </source>
</evidence>
<dbReference type="InterPro" id="IPR019888">
    <property type="entry name" value="Tscrpt_reg_AsnC-like"/>
</dbReference>
<feature type="non-terminal residue" evidence="5">
    <location>
        <position position="95"/>
    </location>
</feature>
<dbReference type="Proteomes" id="UP000320404">
    <property type="component" value="Unassembled WGS sequence"/>
</dbReference>
<dbReference type="InterPro" id="IPR011991">
    <property type="entry name" value="ArsR-like_HTH"/>
</dbReference>
<comment type="caution">
    <text evidence="5">The sequence shown here is derived from an EMBL/GenBank/DDBJ whole genome shotgun (WGS) entry which is preliminary data.</text>
</comment>
<feature type="domain" description="HTH asnC-type" evidence="4">
    <location>
        <begin position="1"/>
        <end position="62"/>
    </location>
</feature>
<organism evidence="5 6">
    <name type="scientific">OM182 bacterium</name>
    <dbReference type="NCBI Taxonomy" id="2510334"/>
    <lineage>
        <taxon>Bacteria</taxon>
        <taxon>Pseudomonadati</taxon>
        <taxon>Pseudomonadota</taxon>
        <taxon>Gammaproteobacteria</taxon>
        <taxon>OMG group</taxon>
        <taxon>OM182 clade</taxon>
    </lineage>
</organism>
<dbReference type="SMART" id="SM00344">
    <property type="entry name" value="HTH_ASNC"/>
    <property type="match status" value="1"/>
</dbReference>
<keyword evidence="2" id="KW-0238">DNA-binding</keyword>
<dbReference type="PANTHER" id="PTHR30154">
    <property type="entry name" value="LEUCINE-RESPONSIVE REGULATORY PROTEIN"/>
    <property type="match status" value="1"/>
</dbReference>
<dbReference type="Gene3D" id="3.30.70.920">
    <property type="match status" value="1"/>
</dbReference>
<dbReference type="InterPro" id="IPR036390">
    <property type="entry name" value="WH_DNA-bd_sf"/>
</dbReference>
<evidence type="ECO:0000256" key="2">
    <source>
        <dbReference type="ARBA" id="ARBA00023125"/>
    </source>
</evidence>
<keyword evidence="3" id="KW-0804">Transcription</keyword>
<evidence type="ECO:0000313" key="6">
    <source>
        <dbReference type="Proteomes" id="UP000320404"/>
    </source>
</evidence>
<dbReference type="PROSITE" id="PS50956">
    <property type="entry name" value="HTH_ASNC_2"/>
    <property type="match status" value="1"/>
</dbReference>
<dbReference type="Pfam" id="PF13412">
    <property type="entry name" value="HTH_24"/>
    <property type="match status" value="1"/>
</dbReference>
<protein>
    <submittedName>
        <fullName evidence="5">Lrp/AsnC family transcriptional regulator</fullName>
    </submittedName>
</protein>
<accession>A0A520RX00</accession>
<dbReference type="InterPro" id="IPR000485">
    <property type="entry name" value="AsnC-type_HTH_dom"/>
</dbReference>
<dbReference type="SUPFAM" id="SSF46785">
    <property type="entry name" value="Winged helix' DNA-binding domain"/>
    <property type="match status" value="1"/>
</dbReference>
<dbReference type="GO" id="GO:0043565">
    <property type="term" value="F:sequence-specific DNA binding"/>
    <property type="evidence" value="ECO:0007669"/>
    <property type="project" value="InterPro"/>
</dbReference>
<dbReference type="PANTHER" id="PTHR30154:SF17">
    <property type="entry name" value="DNA-BINDING TRANSCRIPTIONAL ACTIVATOR DECR"/>
    <property type="match status" value="1"/>
</dbReference>
<evidence type="ECO:0000256" key="1">
    <source>
        <dbReference type="ARBA" id="ARBA00023015"/>
    </source>
</evidence>
<dbReference type="GO" id="GO:0043200">
    <property type="term" value="P:response to amino acid"/>
    <property type="evidence" value="ECO:0007669"/>
    <property type="project" value="TreeGrafter"/>
</dbReference>
<dbReference type="EMBL" id="SHAH01000086">
    <property type="protein sequence ID" value="RZO74714.1"/>
    <property type="molecule type" value="Genomic_DNA"/>
</dbReference>
<keyword evidence="1" id="KW-0805">Transcription regulation</keyword>
<dbReference type="Gene3D" id="1.10.10.10">
    <property type="entry name" value="Winged helix-like DNA-binding domain superfamily/Winged helix DNA-binding domain"/>
    <property type="match status" value="1"/>
</dbReference>
<dbReference type="CDD" id="cd00090">
    <property type="entry name" value="HTH_ARSR"/>
    <property type="match status" value="1"/>
</dbReference>
<name>A0A520RX00_9GAMM</name>
<evidence type="ECO:0000313" key="5">
    <source>
        <dbReference type="EMBL" id="RZO74714.1"/>
    </source>
</evidence>
<evidence type="ECO:0000259" key="4">
    <source>
        <dbReference type="PROSITE" id="PS50956"/>
    </source>
</evidence>
<dbReference type="AlphaFoldDB" id="A0A520RX00"/>
<dbReference type="InterPro" id="IPR036388">
    <property type="entry name" value="WH-like_DNA-bd_sf"/>
</dbReference>